<feature type="transmembrane region" description="Helical" evidence="1">
    <location>
        <begin position="70"/>
        <end position="94"/>
    </location>
</feature>
<reference evidence="2 3" key="1">
    <citation type="submission" date="2009-06" db="EMBL/GenBank/DDBJ databases">
        <title>Complete sequence of Desulfovibrio salexigens DSM 2638.</title>
        <authorList>
            <consortium name="US DOE Joint Genome Institute"/>
            <person name="Lucas S."/>
            <person name="Copeland A."/>
            <person name="Lapidus A."/>
            <person name="Glavina del Rio T."/>
            <person name="Tice H."/>
            <person name="Bruce D."/>
            <person name="Goodwin L."/>
            <person name="Pitluck S."/>
            <person name="Munk A.C."/>
            <person name="Brettin T."/>
            <person name="Detter J.C."/>
            <person name="Han C."/>
            <person name="Tapia R."/>
            <person name="Larimer F."/>
            <person name="Land M."/>
            <person name="Hauser L."/>
            <person name="Kyrpides N."/>
            <person name="Anderson I."/>
            <person name="Wall J.D."/>
            <person name="Arkin A.P."/>
            <person name="Dehal P."/>
            <person name="Chivian D."/>
            <person name="Giles B."/>
            <person name="Hazen T.C."/>
        </authorList>
    </citation>
    <scope>NUCLEOTIDE SEQUENCE [LARGE SCALE GENOMIC DNA]</scope>
    <source>
        <strain evidence="3">ATCC 14822 / DSM 2638 / NCIMB 8403 / VKM B-1763</strain>
    </source>
</reference>
<organism evidence="2 3">
    <name type="scientific">Maridesulfovibrio salexigens (strain ATCC 14822 / DSM 2638 / NCIMB 8403 / VKM B-1763)</name>
    <name type="common">Desulfovibrio salexigens</name>
    <dbReference type="NCBI Taxonomy" id="526222"/>
    <lineage>
        <taxon>Bacteria</taxon>
        <taxon>Pseudomonadati</taxon>
        <taxon>Thermodesulfobacteriota</taxon>
        <taxon>Desulfovibrionia</taxon>
        <taxon>Desulfovibrionales</taxon>
        <taxon>Desulfovibrionaceae</taxon>
        <taxon>Maridesulfovibrio</taxon>
    </lineage>
</organism>
<dbReference type="HOGENOM" id="CLU_1313738_0_0_7"/>
<proteinExistence type="predicted"/>
<evidence type="ECO:0000256" key="1">
    <source>
        <dbReference type="SAM" id="Phobius"/>
    </source>
</evidence>
<dbReference type="RefSeq" id="WP_015852235.1">
    <property type="nucleotide sequence ID" value="NC_012881.1"/>
</dbReference>
<sequence length="209" mass="23464">MKPEDRATDITINESGIIWNWNAKHILADKYRMLEFGKLLFAVLVMFIVLMGFIVVFVDGGMGELQTALYISIAAIGGFGVLIFVALALVGHVFHYQFGVSDKSVFSRMFTGKMKDAANGIVVLAAMMENPQAMGQGILAKTDEYVEISFADMTNIKWYPDDCVIKFKGTWYSKPFYMDCPPHLYHEIEAKIRAGLKAAHNDNFLDELD</sequence>
<keyword evidence="1" id="KW-0472">Membrane</keyword>
<keyword evidence="3" id="KW-1185">Reference proteome</keyword>
<dbReference type="KEGG" id="dsa:Desal_2363"/>
<name>C6BXB3_MARSD</name>
<feature type="transmembrane region" description="Helical" evidence="1">
    <location>
        <begin position="39"/>
        <end position="58"/>
    </location>
</feature>
<dbReference type="AlphaFoldDB" id="C6BXB3"/>
<gene>
    <name evidence="2" type="ordered locus">Desal_2363</name>
</gene>
<keyword evidence="1" id="KW-0812">Transmembrane</keyword>
<evidence type="ECO:0000313" key="3">
    <source>
        <dbReference type="Proteomes" id="UP000002601"/>
    </source>
</evidence>
<protein>
    <recommendedName>
        <fullName evidence="4">YcxB-like protein</fullName>
    </recommendedName>
</protein>
<dbReference type="EMBL" id="CP001649">
    <property type="protein sequence ID" value="ACS80419.1"/>
    <property type="molecule type" value="Genomic_DNA"/>
</dbReference>
<dbReference type="OrthoDB" id="7957085at2"/>
<evidence type="ECO:0000313" key="2">
    <source>
        <dbReference type="EMBL" id="ACS80419.1"/>
    </source>
</evidence>
<dbReference type="Proteomes" id="UP000002601">
    <property type="component" value="Chromosome"/>
</dbReference>
<accession>C6BXB3</accession>
<keyword evidence="1" id="KW-1133">Transmembrane helix</keyword>
<evidence type="ECO:0008006" key="4">
    <source>
        <dbReference type="Google" id="ProtNLM"/>
    </source>
</evidence>